<proteinExistence type="inferred from homology"/>
<evidence type="ECO:0000256" key="2">
    <source>
        <dbReference type="ARBA" id="ARBA00023015"/>
    </source>
</evidence>
<comment type="caution">
    <text evidence="6">The sequence shown here is derived from an EMBL/GenBank/DDBJ whole genome shotgun (WGS) entry which is preliminary data.</text>
</comment>
<dbReference type="Proteomes" id="UP000307874">
    <property type="component" value="Unassembled WGS sequence"/>
</dbReference>
<evidence type="ECO:0000256" key="1">
    <source>
        <dbReference type="ARBA" id="ARBA00009437"/>
    </source>
</evidence>
<dbReference type="OrthoDB" id="9796526at2"/>
<dbReference type="Pfam" id="PF00126">
    <property type="entry name" value="HTH_1"/>
    <property type="match status" value="1"/>
</dbReference>
<reference evidence="6 7" key="1">
    <citation type="submission" date="2019-06" db="EMBL/GenBank/DDBJ databases">
        <title>Martelella lutilitoris sp. nov., isolated from a tidal mudflat.</title>
        <authorList>
            <person name="Kim Y.-J."/>
        </authorList>
    </citation>
    <scope>NUCLEOTIDE SEQUENCE [LARGE SCALE GENOMIC DNA]</scope>
    <source>
        <strain evidence="6 7">GH2-6</strain>
    </source>
</reference>
<accession>A0A5C4JNU7</accession>
<evidence type="ECO:0000313" key="6">
    <source>
        <dbReference type="EMBL" id="TNB46852.1"/>
    </source>
</evidence>
<dbReference type="GO" id="GO:0003677">
    <property type="term" value="F:DNA binding"/>
    <property type="evidence" value="ECO:0007669"/>
    <property type="project" value="UniProtKB-KW"/>
</dbReference>
<keyword evidence="7" id="KW-1185">Reference proteome</keyword>
<gene>
    <name evidence="6" type="ORF">FF124_14945</name>
</gene>
<evidence type="ECO:0000256" key="3">
    <source>
        <dbReference type="ARBA" id="ARBA00023125"/>
    </source>
</evidence>
<feature type="domain" description="HTH lysR-type" evidence="5">
    <location>
        <begin position="4"/>
        <end position="61"/>
    </location>
</feature>
<dbReference type="SUPFAM" id="SSF46785">
    <property type="entry name" value="Winged helix' DNA-binding domain"/>
    <property type="match status" value="1"/>
</dbReference>
<dbReference type="InterPro" id="IPR000847">
    <property type="entry name" value="LysR_HTH_N"/>
</dbReference>
<evidence type="ECO:0000259" key="5">
    <source>
        <dbReference type="PROSITE" id="PS50931"/>
    </source>
</evidence>
<dbReference type="EMBL" id="VCLB01000008">
    <property type="protein sequence ID" value="TNB46852.1"/>
    <property type="molecule type" value="Genomic_DNA"/>
</dbReference>
<dbReference type="PANTHER" id="PTHR30579">
    <property type="entry name" value="TRANSCRIPTIONAL REGULATOR"/>
    <property type="match status" value="1"/>
</dbReference>
<organism evidence="6 7">
    <name type="scientific">Martelella lutilitoris</name>
    <dbReference type="NCBI Taxonomy" id="2583532"/>
    <lineage>
        <taxon>Bacteria</taxon>
        <taxon>Pseudomonadati</taxon>
        <taxon>Pseudomonadota</taxon>
        <taxon>Alphaproteobacteria</taxon>
        <taxon>Hyphomicrobiales</taxon>
        <taxon>Aurantimonadaceae</taxon>
        <taxon>Martelella</taxon>
    </lineage>
</organism>
<keyword evidence="4" id="KW-0804">Transcription</keyword>
<dbReference type="InterPro" id="IPR050176">
    <property type="entry name" value="LTTR"/>
</dbReference>
<dbReference type="InterPro" id="IPR036388">
    <property type="entry name" value="WH-like_DNA-bd_sf"/>
</dbReference>
<dbReference type="InterPro" id="IPR036390">
    <property type="entry name" value="WH_DNA-bd_sf"/>
</dbReference>
<dbReference type="PROSITE" id="PS50931">
    <property type="entry name" value="HTH_LYSR"/>
    <property type="match status" value="1"/>
</dbReference>
<keyword evidence="3" id="KW-0238">DNA-binding</keyword>
<dbReference type="PANTHER" id="PTHR30579:SF3">
    <property type="entry name" value="TRANSCRIPTIONAL REGULATORY PROTEIN"/>
    <property type="match status" value="1"/>
</dbReference>
<sequence>MADPNWDDLQLFHVVAELGGLSAAAQRTGLSAPTIGRRMLALERTLGRSLFLRSQRGYRLAHDGEVLFERVSGMQAVADAIADWHGEAFAMPWVSIAVDSWLAGFAADHVLRIKGPEDGFRICLAAAAPSLALAFREADVAVLGARPDSGNLAVRRAGSMAYAVYRRNDLSGDDLPWVSMGTGAAVSASDRWVFENRESAITTWTEDRDLLVRLVVAGAGQGVLPVHLGDANPALERVGGIIDELTHPLFIVANDDDRHRPEVRTVIERLAAFIRENDALLAGRTGG</sequence>
<name>A0A5C4JNU7_9HYPH</name>
<dbReference type="RefSeq" id="WP_138749291.1">
    <property type="nucleotide sequence ID" value="NZ_VCLB01000008.1"/>
</dbReference>
<dbReference type="SUPFAM" id="SSF53850">
    <property type="entry name" value="Periplasmic binding protein-like II"/>
    <property type="match status" value="1"/>
</dbReference>
<evidence type="ECO:0000313" key="7">
    <source>
        <dbReference type="Proteomes" id="UP000307874"/>
    </source>
</evidence>
<protein>
    <submittedName>
        <fullName evidence="6">LysR family transcriptional regulator</fullName>
    </submittedName>
</protein>
<evidence type="ECO:0000256" key="4">
    <source>
        <dbReference type="ARBA" id="ARBA00023163"/>
    </source>
</evidence>
<keyword evidence="2" id="KW-0805">Transcription regulation</keyword>
<dbReference type="GO" id="GO:0003700">
    <property type="term" value="F:DNA-binding transcription factor activity"/>
    <property type="evidence" value="ECO:0007669"/>
    <property type="project" value="InterPro"/>
</dbReference>
<dbReference type="Gene3D" id="1.10.10.10">
    <property type="entry name" value="Winged helix-like DNA-binding domain superfamily/Winged helix DNA-binding domain"/>
    <property type="match status" value="1"/>
</dbReference>
<dbReference type="AlphaFoldDB" id="A0A5C4JNU7"/>
<comment type="similarity">
    <text evidence="1">Belongs to the LysR transcriptional regulatory family.</text>
</comment>